<dbReference type="EMBL" id="JAKGAQ010000002">
    <property type="protein sequence ID" value="MCF2871211.1"/>
    <property type="molecule type" value="Genomic_DNA"/>
</dbReference>
<evidence type="ECO:0000313" key="3">
    <source>
        <dbReference type="Proteomes" id="UP001200557"/>
    </source>
</evidence>
<reference evidence="2 3" key="1">
    <citation type="submission" date="2022-01" db="EMBL/GenBank/DDBJ databases">
        <title>Octadecabacter sp. nov., isolated from a marine alga.</title>
        <authorList>
            <person name="Jin M.S."/>
            <person name="Kim H.M."/>
            <person name="Han D.M."/>
            <person name="Jung J.J."/>
            <person name="Jeon C.O."/>
        </authorList>
    </citation>
    <scope>NUCLEOTIDE SEQUENCE [LARGE SCALE GENOMIC DNA]</scope>
    <source>
        <strain evidence="2 3">G9-8</strain>
    </source>
</reference>
<keyword evidence="1" id="KW-0812">Transmembrane</keyword>
<organism evidence="2 3">
    <name type="scientific">Octadecabacter dasysiphoniae</name>
    <dbReference type="NCBI Taxonomy" id="2909341"/>
    <lineage>
        <taxon>Bacteria</taxon>
        <taxon>Pseudomonadati</taxon>
        <taxon>Pseudomonadota</taxon>
        <taxon>Alphaproteobacteria</taxon>
        <taxon>Rhodobacterales</taxon>
        <taxon>Roseobacteraceae</taxon>
        <taxon>Octadecabacter</taxon>
    </lineage>
</organism>
<keyword evidence="3" id="KW-1185">Reference proteome</keyword>
<evidence type="ECO:0000313" key="2">
    <source>
        <dbReference type="EMBL" id="MCF2871211.1"/>
    </source>
</evidence>
<keyword evidence="1" id="KW-0472">Membrane</keyword>
<feature type="transmembrane region" description="Helical" evidence="1">
    <location>
        <begin position="68"/>
        <end position="89"/>
    </location>
</feature>
<dbReference type="Proteomes" id="UP001200557">
    <property type="component" value="Unassembled WGS sequence"/>
</dbReference>
<evidence type="ECO:0000256" key="1">
    <source>
        <dbReference type="SAM" id="Phobius"/>
    </source>
</evidence>
<keyword evidence="1" id="KW-1133">Transmembrane helix</keyword>
<protein>
    <submittedName>
        <fullName evidence="2">YcxB family protein</fullName>
    </submittedName>
</protein>
<accession>A0ABS9CW90</accession>
<proteinExistence type="predicted"/>
<sequence>MRAPDRFEFTTQASHQREGMLIASKALMKGQNALVSAILTISIAVLCGLGGMALVTFVASMFDFSPAWWVLLGWFAGGGLYLASFQILYSQMAHVISQRALHHAPQAITFDEMGLTYEATPARWTTPWSMIDAIHETKQTITISVSGIAFTLPKNAVGDEGAVTRLITDLKAQIEDA</sequence>
<comment type="caution">
    <text evidence="2">The sequence shown here is derived from an EMBL/GenBank/DDBJ whole genome shotgun (WGS) entry which is preliminary data.</text>
</comment>
<gene>
    <name evidence="2" type="ORF">L0664_09040</name>
</gene>
<feature type="transmembrane region" description="Helical" evidence="1">
    <location>
        <begin position="34"/>
        <end position="62"/>
    </location>
</feature>
<dbReference type="RefSeq" id="WP_235225327.1">
    <property type="nucleotide sequence ID" value="NZ_JAKGAQ010000002.1"/>
</dbReference>
<name>A0ABS9CW90_9RHOB</name>